<keyword evidence="2" id="KW-1133">Transmembrane helix</keyword>
<accession>A0A840BGX0</accession>
<comment type="caution">
    <text evidence="3">The sequence shown here is derived from an EMBL/GenBank/DDBJ whole genome shotgun (WGS) entry which is preliminary data.</text>
</comment>
<evidence type="ECO:0000313" key="4">
    <source>
        <dbReference type="Proteomes" id="UP000561045"/>
    </source>
</evidence>
<dbReference type="RefSeq" id="WP_183630976.1">
    <property type="nucleotide sequence ID" value="NZ_BAABLE010000011.1"/>
</dbReference>
<name>A0A840BGX0_9RHOO</name>
<evidence type="ECO:0000256" key="1">
    <source>
        <dbReference type="SAM" id="MobiDB-lite"/>
    </source>
</evidence>
<keyword evidence="2" id="KW-0472">Membrane</keyword>
<evidence type="ECO:0000256" key="2">
    <source>
        <dbReference type="SAM" id="Phobius"/>
    </source>
</evidence>
<evidence type="ECO:0000313" key="3">
    <source>
        <dbReference type="EMBL" id="MBB4010918.1"/>
    </source>
</evidence>
<feature type="region of interest" description="Disordered" evidence="1">
    <location>
        <begin position="1"/>
        <end position="27"/>
    </location>
</feature>
<keyword evidence="2" id="KW-0812">Transmembrane</keyword>
<gene>
    <name evidence="3" type="ORF">GGR36_000226</name>
</gene>
<dbReference type="Proteomes" id="UP000561045">
    <property type="component" value="Unassembled WGS sequence"/>
</dbReference>
<organism evidence="3 4">
    <name type="scientific">Niveibacterium umoris</name>
    <dbReference type="NCBI Taxonomy" id="1193620"/>
    <lineage>
        <taxon>Bacteria</taxon>
        <taxon>Pseudomonadati</taxon>
        <taxon>Pseudomonadota</taxon>
        <taxon>Betaproteobacteria</taxon>
        <taxon>Rhodocyclales</taxon>
        <taxon>Rhodocyclaceae</taxon>
        <taxon>Niveibacterium</taxon>
    </lineage>
</organism>
<dbReference type="AlphaFoldDB" id="A0A840BGX0"/>
<dbReference type="EMBL" id="JACIET010000001">
    <property type="protein sequence ID" value="MBB4010918.1"/>
    <property type="molecule type" value="Genomic_DNA"/>
</dbReference>
<feature type="transmembrane region" description="Helical" evidence="2">
    <location>
        <begin position="75"/>
        <end position="93"/>
    </location>
</feature>
<protein>
    <submittedName>
        <fullName evidence="3">Uncharacterized protein</fullName>
    </submittedName>
</protein>
<keyword evidence="4" id="KW-1185">Reference proteome</keyword>
<reference evidence="3 4" key="1">
    <citation type="submission" date="2020-08" db="EMBL/GenBank/DDBJ databases">
        <title>Genomic Encyclopedia of Type Strains, Phase IV (KMG-IV): sequencing the most valuable type-strain genomes for metagenomic binning, comparative biology and taxonomic classification.</title>
        <authorList>
            <person name="Goeker M."/>
        </authorList>
    </citation>
    <scope>NUCLEOTIDE SEQUENCE [LARGE SCALE GENOMIC DNA]</scope>
    <source>
        <strain evidence="3 4">DSM 106739</strain>
    </source>
</reference>
<sequence>MAERPEQIDSWLAEVAGQQPGRSNRSETQALRRAILAEAAADQAGDAADEARALERLQFRLRRERLLPRNALPTWSYAVAATLAAVAIGLVVMRQAPPPAPEVVAYAEPPIWRGAFVRLDVHTPTPRAAAERLVSALRKEGVAADIYASGNVFSVDCELVAPLSPGVTQAFSALALEATPGRVRIEFKP</sequence>
<proteinExistence type="predicted"/>